<keyword evidence="5" id="KW-0067">ATP-binding</keyword>
<dbReference type="FunFam" id="3.40.50.300:FF:001471">
    <property type="entry name" value="P-loop containing nucleoside triphosphate hydrolase protein"/>
    <property type="match status" value="1"/>
</dbReference>
<keyword evidence="2" id="KW-0813">Transport</keyword>
<dbReference type="GO" id="GO:0015421">
    <property type="term" value="F:ABC-type oligopeptide transporter activity"/>
    <property type="evidence" value="ECO:0007669"/>
    <property type="project" value="TreeGrafter"/>
</dbReference>
<dbReference type="Pfam" id="PF00005">
    <property type="entry name" value="ABC_tran"/>
    <property type="match status" value="2"/>
</dbReference>
<reference evidence="12" key="1">
    <citation type="submission" date="2021-09" db="EMBL/GenBank/DDBJ databases">
        <title>A high-quality genome of the endoparasitic fungus Hirsutella rhossiliensis with a comparison of Hirsutella genomes reveals transposable elements contributing to genome size variation.</title>
        <authorList>
            <person name="Lin R."/>
            <person name="Jiao Y."/>
            <person name="Sun X."/>
            <person name="Ling J."/>
            <person name="Xie B."/>
            <person name="Cheng X."/>
        </authorList>
    </citation>
    <scope>NUCLEOTIDE SEQUENCE</scope>
    <source>
        <strain evidence="12">HR02</strain>
    </source>
</reference>
<comment type="caution">
    <text evidence="12">The sequence shown here is derived from an EMBL/GenBank/DDBJ whole genome shotgun (WGS) entry which is preliminary data.</text>
</comment>
<dbReference type="RefSeq" id="XP_044722410.1">
    <property type="nucleotide sequence ID" value="XM_044861384.1"/>
</dbReference>
<feature type="transmembrane region" description="Helical" evidence="9">
    <location>
        <begin position="871"/>
        <end position="894"/>
    </location>
</feature>
<comment type="subcellular location">
    <subcellularLocation>
        <location evidence="1">Membrane</location>
        <topology evidence="1">Multi-pass membrane protein</topology>
    </subcellularLocation>
</comment>
<accession>A0A9P8N1J0</accession>
<dbReference type="PANTHER" id="PTHR43394">
    <property type="entry name" value="ATP-DEPENDENT PERMEASE MDL1, MITOCHONDRIAL"/>
    <property type="match status" value="1"/>
</dbReference>
<feature type="transmembrane region" description="Helical" evidence="9">
    <location>
        <begin position="102"/>
        <end position="129"/>
    </location>
</feature>
<feature type="transmembrane region" description="Helical" evidence="9">
    <location>
        <begin position="209"/>
        <end position="226"/>
    </location>
</feature>
<dbReference type="GO" id="GO:0016887">
    <property type="term" value="F:ATP hydrolysis activity"/>
    <property type="evidence" value="ECO:0007669"/>
    <property type="project" value="InterPro"/>
</dbReference>
<dbReference type="GO" id="GO:0005524">
    <property type="term" value="F:ATP binding"/>
    <property type="evidence" value="ECO:0007669"/>
    <property type="project" value="UniProtKB-KW"/>
</dbReference>
<evidence type="ECO:0000256" key="8">
    <source>
        <dbReference type="SAM" id="MobiDB-lite"/>
    </source>
</evidence>
<gene>
    <name evidence="12" type="ORF">HRG_02913</name>
</gene>
<dbReference type="Gene3D" id="1.20.1560.10">
    <property type="entry name" value="ABC transporter type 1, transmembrane domain"/>
    <property type="match status" value="1"/>
</dbReference>
<dbReference type="InterPro" id="IPR011527">
    <property type="entry name" value="ABC1_TM_dom"/>
</dbReference>
<feature type="transmembrane region" description="Helical" evidence="9">
    <location>
        <begin position="755"/>
        <end position="779"/>
    </location>
</feature>
<evidence type="ECO:0000256" key="1">
    <source>
        <dbReference type="ARBA" id="ARBA00004141"/>
    </source>
</evidence>
<protein>
    <submittedName>
        <fullName evidence="12">ABC transporter transmembrane domain-containing protein</fullName>
    </submittedName>
</protein>
<feature type="transmembrane region" description="Helical" evidence="9">
    <location>
        <begin position="982"/>
        <end position="1002"/>
    </location>
</feature>
<dbReference type="CDD" id="cd18577">
    <property type="entry name" value="ABC_6TM_Pgp_ABCB1_D1_like"/>
    <property type="match status" value="1"/>
</dbReference>
<evidence type="ECO:0000256" key="4">
    <source>
        <dbReference type="ARBA" id="ARBA00022741"/>
    </source>
</evidence>
<evidence type="ECO:0000313" key="13">
    <source>
        <dbReference type="Proteomes" id="UP000824596"/>
    </source>
</evidence>
<feature type="domain" description="ABC transmembrane type-1" evidence="11">
    <location>
        <begin position="758"/>
        <end position="1044"/>
    </location>
</feature>
<feature type="region of interest" description="Disordered" evidence="8">
    <location>
        <begin position="664"/>
        <end position="695"/>
    </location>
</feature>
<dbReference type="GeneID" id="68352042"/>
<evidence type="ECO:0000313" key="12">
    <source>
        <dbReference type="EMBL" id="KAH0964897.1"/>
    </source>
</evidence>
<dbReference type="EMBL" id="JAIZPD010000003">
    <property type="protein sequence ID" value="KAH0964897.1"/>
    <property type="molecule type" value="Genomic_DNA"/>
</dbReference>
<evidence type="ECO:0000256" key="7">
    <source>
        <dbReference type="ARBA" id="ARBA00023136"/>
    </source>
</evidence>
<dbReference type="PANTHER" id="PTHR43394:SF15">
    <property type="entry name" value="ALPHA-FACTOR-TRANSPORTING ATPASE"/>
    <property type="match status" value="1"/>
</dbReference>
<evidence type="ECO:0000256" key="2">
    <source>
        <dbReference type="ARBA" id="ARBA00022448"/>
    </source>
</evidence>
<proteinExistence type="predicted"/>
<evidence type="ECO:0000256" key="6">
    <source>
        <dbReference type="ARBA" id="ARBA00022989"/>
    </source>
</evidence>
<dbReference type="SUPFAM" id="SSF52540">
    <property type="entry name" value="P-loop containing nucleoside triphosphate hydrolases"/>
    <property type="match status" value="2"/>
</dbReference>
<dbReference type="Pfam" id="PF00664">
    <property type="entry name" value="ABC_membrane"/>
    <property type="match status" value="2"/>
</dbReference>
<evidence type="ECO:0000259" key="11">
    <source>
        <dbReference type="PROSITE" id="PS50929"/>
    </source>
</evidence>
<dbReference type="GO" id="GO:0090374">
    <property type="term" value="P:oligopeptide export from mitochondrion"/>
    <property type="evidence" value="ECO:0007669"/>
    <property type="project" value="TreeGrafter"/>
</dbReference>
<dbReference type="Gene3D" id="3.40.50.300">
    <property type="entry name" value="P-loop containing nucleotide triphosphate hydrolases"/>
    <property type="match status" value="2"/>
</dbReference>
<sequence>MKSESKESVTACSQLKASSSADLASTCPGSAHAQSGHAKSSWGSLFAFTQRTHVRVLLAAIVASGATAALRTALAIFLGRIFDIVADRGNGLRSGPNALEAVSRWCLVLVGLGLGNWLANAAFLALWTLFGELQADSARCRVFQSLLTRDLAWFDMLDQGTSGLLVRIQTQTRELQAATSQIFGFLVCDALTSCASLIIALYYSWRITLVLLATLPLSLIVLSLATRQLEPAIRAQKAHLEKATRLTTASVTAIDLVKVFNGFDRELRHYRNALRWARRHYLVQARCNSTQMGYIAFWVVAMFVLGFWYGSILVRDGLPPGHVVTTFYSTLAAFQGIEALVPHWLVLSKGMSAGSFLSSIAAKPETSRSKALVDTAPRTTRLEHCVGDVQLNSVSFAYPSNPATTVLDTSSFAFPAGQTTFLVGKSGSGKSTVGSLLAKLYEPLAGQILIDGRPLELLDDNWVRENITLVQQSSILFSDSLFNNIALGNPSPEKATLKEVLGACQAALLQSTLASLPQGLDTQVGPRGFELSGGQKQKVALARARLRNPTILILDEITSGLDQVGRALVMDAIREWRRDKTTIIITHDTSNIDDDEYVYVMDNASVVREGFKRDLPEDQKDLVLSSYQLHQHAAYGRDLPITAFIPGPAERRRFSAFINNKFFPAPEREPDDQKGCPTNIETSLEEDPSDTSGEDDVDFIFGAAERRENIPRLRLRARALESANPPLASQKPAEKASLLSILATLWPTLGQFDRLLLVLGLMVCLIGAVSTPAFAYCLAQLMGVMWSSGEKAAEGQKWAICLVVVAVTDGLCTGGSRYLLENVGQAWVDGIRVQALARIMQQPKSWFDGTNHSPGRINERLERNAEEMRNIVGRFVPIVVVVTTIMSISLLWALATSWRLTLVALAPLPVVFATVKGYASVSSEWESKCNEGAEDCSAALTEILLNLRVVRALTLEAHFAQRYRQCAKHTLRLGMRRAKHTSWLFGLYQSMSYALTALVFYYSTSLLAQDTHADVASVVQVVNLLLFSIGTSSEILNGIPQLTMAQAAAAPLLGYANLPLDRPRQGQAATELDSPLPLRMHDLTFSYPRRATDPVLNGVSLGIVSGECTVIVGQSGCGKSTLVSLLLGLHAAPEPSDPANAPPLSFAGVSCSNVDLQHLRSTMAYVPQSPFLFPATITENIAYGLAEDSPHRHIASIAQAAQAAGLHDFIASLPEGYNTVVGDGGLALSGGQAQRLSIARALVRQPRLLVMDEPTSALDADSSQTVRRTITRLVQQTRTLPGGMAVVLVTHSRDVMRLADRLIVLSNGIKVDEGSYQALARKKGPFLDLISGGQWAGDNECNVDDCK</sequence>
<name>A0A9P8N1J0_9HYPO</name>
<keyword evidence="3 9" id="KW-0812">Transmembrane</keyword>
<feature type="domain" description="ABC transporter" evidence="10">
    <location>
        <begin position="1078"/>
        <end position="1332"/>
    </location>
</feature>
<dbReference type="InterPro" id="IPR003593">
    <property type="entry name" value="AAA+_ATPase"/>
</dbReference>
<feature type="transmembrane region" description="Helical" evidence="9">
    <location>
        <begin position="900"/>
        <end position="919"/>
    </location>
</feature>
<dbReference type="InterPro" id="IPR027417">
    <property type="entry name" value="P-loop_NTPase"/>
</dbReference>
<keyword evidence="7 9" id="KW-0472">Membrane</keyword>
<dbReference type="SUPFAM" id="SSF90123">
    <property type="entry name" value="ABC transporter transmembrane region"/>
    <property type="match status" value="2"/>
</dbReference>
<dbReference type="InterPro" id="IPR039421">
    <property type="entry name" value="Type_1_exporter"/>
</dbReference>
<dbReference type="SMART" id="SM00382">
    <property type="entry name" value="AAA"/>
    <property type="match status" value="2"/>
</dbReference>
<evidence type="ECO:0000256" key="5">
    <source>
        <dbReference type="ARBA" id="ARBA00022840"/>
    </source>
</evidence>
<keyword evidence="4" id="KW-0547">Nucleotide-binding</keyword>
<dbReference type="Proteomes" id="UP000824596">
    <property type="component" value="Unassembled WGS sequence"/>
</dbReference>
<dbReference type="OrthoDB" id="6500128at2759"/>
<dbReference type="GO" id="GO:0005743">
    <property type="term" value="C:mitochondrial inner membrane"/>
    <property type="evidence" value="ECO:0007669"/>
    <property type="project" value="TreeGrafter"/>
</dbReference>
<dbReference type="PROSITE" id="PS00211">
    <property type="entry name" value="ABC_TRANSPORTER_1"/>
    <property type="match status" value="1"/>
</dbReference>
<evidence type="ECO:0000256" key="3">
    <source>
        <dbReference type="ARBA" id="ARBA00022692"/>
    </source>
</evidence>
<evidence type="ECO:0000259" key="10">
    <source>
        <dbReference type="PROSITE" id="PS50893"/>
    </source>
</evidence>
<dbReference type="CDD" id="cd18578">
    <property type="entry name" value="ABC_6TM_Pgp_ABCB1_D2_like"/>
    <property type="match status" value="1"/>
</dbReference>
<dbReference type="PROSITE" id="PS50929">
    <property type="entry name" value="ABC_TM1F"/>
    <property type="match status" value="2"/>
</dbReference>
<feature type="domain" description="ABC transmembrane type-1" evidence="11">
    <location>
        <begin position="58"/>
        <end position="349"/>
    </location>
</feature>
<feature type="transmembrane region" description="Helical" evidence="9">
    <location>
        <begin position="292"/>
        <end position="310"/>
    </location>
</feature>
<dbReference type="InterPro" id="IPR036640">
    <property type="entry name" value="ABC1_TM_sf"/>
</dbReference>
<dbReference type="InterPro" id="IPR003439">
    <property type="entry name" value="ABC_transporter-like_ATP-bd"/>
</dbReference>
<dbReference type="FunFam" id="3.40.50.300:FF:000604">
    <property type="entry name" value="ABC transporter B family member 28"/>
    <property type="match status" value="1"/>
</dbReference>
<keyword evidence="13" id="KW-1185">Reference proteome</keyword>
<evidence type="ECO:0000256" key="9">
    <source>
        <dbReference type="SAM" id="Phobius"/>
    </source>
</evidence>
<organism evidence="12 13">
    <name type="scientific">Hirsutella rhossiliensis</name>
    <dbReference type="NCBI Taxonomy" id="111463"/>
    <lineage>
        <taxon>Eukaryota</taxon>
        <taxon>Fungi</taxon>
        <taxon>Dikarya</taxon>
        <taxon>Ascomycota</taxon>
        <taxon>Pezizomycotina</taxon>
        <taxon>Sordariomycetes</taxon>
        <taxon>Hypocreomycetidae</taxon>
        <taxon>Hypocreales</taxon>
        <taxon>Ophiocordycipitaceae</taxon>
        <taxon>Hirsutella</taxon>
    </lineage>
</organism>
<dbReference type="InterPro" id="IPR017871">
    <property type="entry name" value="ABC_transporter-like_CS"/>
</dbReference>
<dbReference type="PROSITE" id="PS50893">
    <property type="entry name" value="ABC_TRANSPORTER_2"/>
    <property type="match status" value="2"/>
</dbReference>
<keyword evidence="6 9" id="KW-1133">Transmembrane helix</keyword>
<feature type="compositionally biased region" description="Acidic residues" evidence="8">
    <location>
        <begin position="683"/>
        <end position="695"/>
    </location>
</feature>
<feature type="domain" description="ABC transporter" evidence="10">
    <location>
        <begin position="389"/>
        <end position="628"/>
    </location>
</feature>
<feature type="transmembrane region" description="Helical" evidence="9">
    <location>
        <begin position="182"/>
        <end position="203"/>
    </location>
</feature>
<feature type="transmembrane region" description="Helical" evidence="9">
    <location>
        <begin position="56"/>
        <end position="82"/>
    </location>
</feature>